<accession>A0A1M6WH41</accession>
<evidence type="ECO:0000313" key="2">
    <source>
        <dbReference type="Proteomes" id="UP000184112"/>
    </source>
</evidence>
<evidence type="ECO:0000313" key="1">
    <source>
        <dbReference type="EMBL" id="SHG42912.1"/>
    </source>
</evidence>
<dbReference type="Proteomes" id="UP000184112">
    <property type="component" value="Unassembled WGS sequence"/>
</dbReference>
<dbReference type="EMBL" id="FQWH01000002">
    <property type="protein sequence ID" value="SHG42912.1"/>
    <property type="molecule type" value="Genomic_DNA"/>
</dbReference>
<name>A0A1M6WH41_FLAJO</name>
<dbReference type="AlphaFoldDB" id="A0A1M6WH41"/>
<organism evidence="1 2">
    <name type="scientific">Flavobacterium johnsoniae</name>
    <name type="common">Cytophaga johnsonae</name>
    <dbReference type="NCBI Taxonomy" id="986"/>
    <lineage>
        <taxon>Bacteria</taxon>
        <taxon>Pseudomonadati</taxon>
        <taxon>Bacteroidota</taxon>
        <taxon>Flavobacteriia</taxon>
        <taxon>Flavobacteriales</taxon>
        <taxon>Flavobacteriaceae</taxon>
        <taxon>Flavobacterium</taxon>
    </lineage>
</organism>
<protein>
    <submittedName>
        <fullName evidence="1">Uncharacterized protein</fullName>
    </submittedName>
</protein>
<proteinExistence type="predicted"/>
<gene>
    <name evidence="1" type="ORF">SAMN05444388_102654</name>
</gene>
<sequence>MPFFENLILGFSTSVSIYDKASKTASLAG</sequence>
<reference evidence="1 2" key="1">
    <citation type="submission" date="2016-11" db="EMBL/GenBank/DDBJ databases">
        <authorList>
            <person name="Jaros S."/>
            <person name="Januszkiewicz K."/>
            <person name="Wedrychowicz H."/>
        </authorList>
    </citation>
    <scope>NUCLEOTIDE SEQUENCE [LARGE SCALE GENOMIC DNA]</scope>
    <source>
        <strain evidence="1 2">DSM 6792</strain>
    </source>
</reference>